<dbReference type="Proteomes" id="UP000308652">
    <property type="component" value="Unassembled WGS sequence"/>
</dbReference>
<dbReference type="EMBL" id="ML213594">
    <property type="protein sequence ID" value="TFK41645.1"/>
    <property type="molecule type" value="Genomic_DNA"/>
</dbReference>
<organism evidence="2 3">
    <name type="scientific">Crucibulum laeve</name>
    <dbReference type="NCBI Taxonomy" id="68775"/>
    <lineage>
        <taxon>Eukaryota</taxon>
        <taxon>Fungi</taxon>
        <taxon>Dikarya</taxon>
        <taxon>Basidiomycota</taxon>
        <taxon>Agaricomycotina</taxon>
        <taxon>Agaricomycetes</taxon>
        <taxon>Agaricomycetidae</taxon>
        <taxon>Agaricales</taxon>
        <taxon>Agaricineae</taxon>
        <taxon>Nidulariaceae</taxon>
        <taxon>Crucibulum</taxon>
    </lineage>
</organism>
<evidence type="ECO:0000313" key="3">
    <source>
        <dbReference type="Proteomes" id="UP000308652"/>
    </source>
</evidence>
<reference evidence="2 3" key="1">
    <citation type="journal article" date="2019" name="Nat. Ecol. Evol.">
        <title>Megaphylogeny resolves global patterns of mushroom evolution.</title>
        <authorList>
            <person name="Varga T."/>
            <person name="Krizsan K."/>
            <person name="Foldi C."/>
            <person name="Dima B."/>
            <person name="Sanchez-Garcia M."/>
            <person name="Sanchez-Ramirez S."/>
            <person name="Szollosi G.J."/>
            <person name="Szarkandi J.G."/>
            <person name="Papp V."/>
            <person name="Albert L."/>
            <person name="Andreopoulos W."/>
            <person name="Angelini C."/>
            <person name="Antonin V."/>
            <person name="Barry K.W."/>
            <person name="Bougher N.L."/>
            <person name="Buchanan P."/>
            <person name="Buyck B."/>
            <person name="Bense V."/>
            <person name="Catcheside P."/>
            <person name="Chovatia M."/>
            <person name="Cooper J."/>
            <person name="Damon W."/>
            <person name="Desjardin D."/>
            <person name="Finy P."/>
            <person name="Geml J."/>
            <person name="Haridas S."/>
            <person name="Hughes K."/>
            <person name="Justo A."/>
            <person name="Karasinski D."/>
            <person name="Kautmanova I."/>
            <person name="Kiss B."/>
            <person name="Kocsube S."/>
            <person name="Kotiranta H."/>
            <person name="LaButti K.M."/>
            <person name="Lechner B.E."/>
            <person name="Liimatainen K."/>
            <person name="Lipzen A."/>
            <person name="Lukacs Z."/>
            <person name="Mihaltcheva S."/>
            <person name="Morgado L.N."/>
            <person name="Niskanen T."/>
            <person name="Noordeloos M.E."/>
            <person name="Ohm R.A."/>
            <person name="Ortiz-Santana B."/>
            <person name="Ovrebo C."/>
            <person name="Racz N."/>
            <person name="Riley R."/>
            <person name="Savchenko A."/>
            <person name="Shiryaev A."/>
            <person name="Soop K."/>
            <person name="Spirin V."/>
            <person name="Szebenyi C."/>
            <person name="Tomsovsky M."/>
            <person name="Tulloss R.E."/>
            <person name="Uehling J."/>
            <person name="Grigoriev I.V."/>
            <person name="Vagvolgyi C."/>
            <person name="Papp T."/>
            <person name="Martin F.M."/>
            <person name="Miettinen O."/>
            <person name="Hibbett D.S."/>
            <person name="Nagy L.G."/>
        </authorList>
    </citation>
    <scope>NUCLEOTIDE SEQUENCE [LARGE SCALE GENOMIC DNA]</scope>
    <source>
        <strain evidence="2 3">CBS 166.37</strain>
    </source>
</reference>
<accession>A0A5C3MAJ4</accession>
<feature type="signal peptide" evidence="1">
    <location>
        <begin position="1"/>
        <end position="18"/>
    </location>
</feature>
<sequence length="140" mass="15623">MRFFATIFALSVASSSLAIPMPKGAELDGSLVSRNVPTIWEPAKNMVARIPKLFQFRRSPDDKDDILLARELEGSTIISVRDLPPSIVRSSNVKLYMRYSEAGLEDISPKSPDELHVEFIRSGQEVLDFAESTASQRTRP</sequence>
<gene>
    <name evidence="2" type="ORF">BDQ12DRAFT_678298</name>
</gene>
<name>A0A5C3MAJ4_9AGAR</name>
<dbReference type="OrthoDB" id="2901075at2759"/>
<feature type="chain" id="PRO_5023052857" evidence="1">
    <location>
        <begin position="19"/>
        <end position="140"/>
    </location>
</feature>
<keyword evidence="1" id="KW-0732">Signal</keyword>
<dbReference type="AlphaFoldDB" id="A0A5C3MAJ4"/>
<evidence type="ECO:0000313" key="2">
    <source>
        <dbReference type="EMBL" id="TFK41645.1"/>
    </source>
</evidence>
<keyword evidence="3" id="KW-1185">Reference proteome</keyword>
<evidence type="ECO:0000256" key="1">
    <source>
        <dbReference type="SAM" id="SignalP"/>
    </source>
</evidence>
<proteinExistence type="predicted"/>
<protein>
    <submittedName>
        <fullName evidence="2">Uncharacterized protein</fullName>
    </submittedName>
</protein>